<name>A0A0M4MC55_9ACTN</name>
<dbReference type="KEGG" id="cbq:AL705_04475"/>
<reference evidence="1 2" key="1">
    <citation type="journal article" date="2015" name="Genome Announc.">
        <title>Complete Genome Sequences for Two Strains of a Novel Fastidious, Partially Acid-Fast, Gram-Positive Corynebacterineae Bacterium, Derived from Human Clinical Samples.</title>
        <authorList>
            <person name="Nicholson A.C."/>
            <person name="Bell M."/>
            <person name="Humrighouse B.W."/>
            <person name="McQuiston J.R."/>
        </authorList>
    </citation>
    <scope>NUCLEOTIDE SEQUENCE [LARGE SCALE GENOMIC DNA]</scope>
    <source>
        <strain evidence="1 2">X1698</strain>
    </source>
</reference>
<organism evidence="1 2">
    <name type="scientific">Lawsonella clevelandensis</name>
    <dbReference type="NCBI Taxonomy" id="1528099"/>
    <lineage>
        <taxon>Bacteria</taxon>
        <taxon>Bacillati</taxon>
        <taxon>Actinomycetota</taxon>
        <taxon>Actinomycetes</taxon>
        <taxon>Mycobacteriales</taxon>
        <taxon>Lawsonellaceae</taxon>
        <taxon>Lawsonella</taxon>
    </lineage>
</organism>
<evidence type="ECO:0000313" key="2">
    <source>
        <dbReference type="Proteomes" id="UP000068137"/>
    </source>
</evidence>
<protein>
    <submittedName>
        <fullName evidence="1">Uncharacterized protein</fullName>
    </submittedName>
</protein>
<dbReference type="Proteomes" id="UP000068137">
    <property type="component" value="Chromosome"/>
</dbReference>
<dbReference type="AlphaFoldDB" id="A0A0M4MC55"/>
<accession>A0A0M4MC55</accession>
<dbReference type="RefSeq" id="WP_053961993.1">
    <property type="nucleotide sequence ID" value="NZ_CP012390.1"/>
</dbReference>
<gene>
    <name evidence="1" type="ORF">AL705_04475</name>
</gene>
<dbReference type="EMBL" id="CP012390">
    <property type="protein sequence ID" value="ALE19008.1"/>
    <property type="molecule type" value="Genomic_DNA"/>
</dbReference>
<proteinExistence type="predicted"/>
<evidence type="ECO:0000313" key="1">
    <source>
        <dbReference type="EMBL" id="ALE19008.1"/>
    </source>
</evidence>
<sequence>MYENVTQYIDEIAALDEDQLIPIVHEYIQQKRRLMPSGIVRGTHYEYNPLLWKPLNNWSKEHFMKTVADRTKGMRPEDFCTEEWLGNLDEDRVNLTLSWLVTNEDYYMGTLAEWVKNGTFLTLLRKLKEIDEA</sequence>